<evidence type="ECO:0008006" key="5">
    <source>
        <dbReference type="Google" id="ProtNLM"/>
    </source>
</evidence>
<evidence type="ECO:0000256" key="2">
    <source>
        <dbReference type="SAM" id="SignalP"/>
    </source>
</evidence>
<evidence type="ECO:0000256" key="1">
    <source>
        <dbReference type="SAM" id="MobiDB-lite"/>
    </source>
</evidence>
<keyword evidence="4" id="KW-1185">Reference proteome</keyword>
<name>A0A1G8XCF7_ACTMZ</name>
<dbReference type="AlphaFoldDB" id="A0A1G8XCF7"/>
<dbReference type="Proteomes" id="UP000199213">
    <property type="component" value="Unassembled WGS sequence"/>
</dbReference>
<evidence type="ECO:0000313" key="4">
    <source>
        <dbReference type="Proteomes" id="UP000199213"/>
    </source>
</evidence>
<feature type="region of interest" description="Disordered" evidence="1">
    <location>
        <begin position="45"/>
        <end position="72"/>
    </location>
</feature>
<accession>A0A1G8XCF7</accession>
<protein>
    <recommendedName>
        <fullName evidence="5">Secreted protein</fullName>
    </recommendedName>
</protein>
<organism evidence="3 4">
    <name type="scientific">Actinopolyspora mzabensis</name>
    <dbReference type="NCBI Taxonomy" id="995066"/>
    <lineage>
        <taxon>Bacteria</taxon>
        <taxon>Bacillati</taxon>
        <taxon>Actinomycetota</taxon>
        <taxon>Actinomycetes</taxon>
        <taxon>Actinopolysporales</taxon>
        <taxon>Actinopolysporaceae</taxon>
        <taxon>Actinopolyspora</taxon>
    </lineage>
</organism>
<feature type="signal peptide" evidence="2">
    <location>
        <begin position="1"/>
        <end position="42"/>
    </location>
</feature>
<proteinExistence type="predicted"/>
<feature type="region of interest" description="Disordered" evidence="1">
    <location>
        <begin position="117"/>
        <end position="139"/>
    </location>
</feature>
<gene>
    <name evidence="3" type="ORF">SAMN04487820_102509</name>
</gene>
<sequence>MHHERRPLMRRTSGVSTTPRRWSTVLVSTVALTGLLTSPAMAAVPSPTVERTPDAVPMPGSTANSTDEPDLPPKIIKTKLQQAIDPEAVPAVAPRDVGASSPRSGEKVETLTVGRGAPAETSAGCTPVADSDNPHVSGNRSDVSAHAWWHQGDCDNDRATVTACLYEWYTDHTWRRKACNTNENQKPGRSSSRWLNVRERCDSFARTSWRAHVDVDVNWEVDNPGVSTKQADVDCRVHD</sequence>
<dbReference type="EMBL" id="FNFM01000002">
    <property type="protein sequence ID" value="SDJ88272.1"/>
    <property type="molecule type" value="Genomic_DNA"/>
</dbReference>
<feature type="chain" id="PRO_5011603501" description="Secreted protein" evidence="2">
    <location>
        <begin position="43"/>
        <end position="239"/>
    </location>
</feature>
<keyword evidence="2" id="KW-0732">Signal</keyword>
<feature type="region of interest" description="Disordered" evidence="1">
    <location>
        <begin position="92"/>
        <end position="111"/>
    </location>
</feature>
<reference evidence="4" key="1">
    <citation type="submission" date="2016-10" db="EMBL/GenBank/DDBJ databases">
        <authorList>
            <person name="Varghese N."/>
            <person name="Submissions S."/>
        </authorList>
    </citation>
    <scope>NUCLEOTIDE SEQUENCE [LARGE SCALE GENOMIC DNA]</scope>
    <source>
        <strain evidence="4">DSM 45460</strain>
    </source>
</reference>
<evidence type="ECO:0000313" key="3">
    <source>
        <dbReference type="EMBL" id="SDJ88272.1"/>
    </source>
</evidence>